<accession>A0ABN1FGH8</accession>
<evidence type="ECO:0000313" key="1">
    <source>
        <dbReference type="EMBL" id="GAA0589991.1"/>
    </source>
</evidence>
<gene>
    <name evidence="1" type="ORF">GCM10009001_02430</name>
</gene>
<reference evidence="1 2" key="1">
    <citation type="journal article" date="2019" name="Int. J. Syst. Evol. Microbiol.">
        <title>The Global Catalogue of Microorganisms (GCM) 10K type strain sequencing project: providing services to taxonomists for standard genome sequencing and annotation.</title>
        <authorList>
            <consortium name="The Broad Institute Genomics Platform"/>
            <consortium name="The Broad Institute Genome Sequencing Center for Infectious Disease"/>
            <person name="Wu L."/>
            <person name="Ma J."/>
        </authorList>
    </citation>
    <scope>NUCLEOTIDE SEQUENCE [LARGE SCALE GENOMIC DNA]</scope>
    <source>
        <strain evidence="1 2">JCM 15395</strain>
    </source>
</reference>
<proteinExistence type="predicted"/>
<dbReference type="Proteomes" id="UP001500866">
    <property type="component" value="Unassembled WGS sequence"/>
</dbReference>
<name>A0ABN1FGH8_9BACI</name>
<evidence type="ECO:0000313" key="2">
    <source>
        <dbReference type="Proteomes" id="UP001500866"/>
    </source>
</evidence>
<protein>
    <recommendedName>
        <fullName evidence="3">Inner spore coat protein D</fullName>
    </recommendedName>
</protein>
<evidence type="ECO:0008006" key="3">
    <source>
        <dbReference type="Google" id="ProtNLM"/>
    </source>
</evidence>
<dbReference type="EMBL" id="BAAADS010000001">
    <property type="protein sequence ID" value="GAA0589991.1"/>
    <property type="molecule type" value="Genomic_DNA"/>
</dbReference>
<sequence>MKSHIKGAKSHIFPGKSHICVLKPHIYRAKSHISSDSAYIHSNFYNNTFIDRFASSFYNRNKSKNAGGWDADNIWKN</sequence>
<keyword evidence="2" id="KW-1185">Reference proteome</keyword>
<comment type="caution">
    <text evidence="1">The sequence shown here is derived from an EMBL/GenBank/DDBJ whole genome shotgun (WGS) entry which is preliminary data.</text>
</comment>
<organism evidence="1 2">
    <name type="scientific">Virgibacillus siamensis</name>
    <dbReference type="NCBI Taxonomy" id="480071"/>
    <lineage>
        <taxon>Bacteria</taxon>
        <taxon>Bacillati</taxon>
        <taxon>Bacillota</taxon>
        <taxon>Bacilli</taxon>
        <taxon>Bacillales</taxon>
        <taxon>Bacillaceae</taxon>
        <taxon>Virgibacillus</taxon>
    </lineage>
</organism>